<keyword evidence="9" id="KW-1185">Reference proteome</keyword>
<keyword evidence="4 7" id="KW-0812">Transmembrane</keyword>
<feature type="transmembrane region" description="Helical" evidence="7">
    <location>
        <begin position="212"/>
        <end position="238"/>
    </location>
</feature>
<accession>A0ABW5BZW7</accession>
<comment type="caution">
    <text evidence="8">The sequence shown here is derived from an EMBL/GenBank/DDBJ whole genome shotgun (WGS) entry which is preliminary data.</text>
</comment>
<dbReference type="Proteomes" id="UP001597318">
    <property type="component" value="Unassembled WGS sequence"/>
</dbReference>
<feature type="transmembrane region" description="Helical" evidence="7">
    <location>
        <begin position="244"/>
        <end position="265"/>
    </location>
</feature>
<dbReference type="PANTHER" id="PTHR43266">
    <property type="entry name" value="MACROLIDE-EFFLUX PROTEIN"/>
    <property type="match status" value="1"/>
</dbReference>
<dbReference type="EMBL" id="JBHUIK010000002">
    <property type="protein sequence ID" value="MFD2214406.1"/>
    <property type="molecule type" value="Genomic_DNA"/>
</dbReference>
<gene>
    <name evidence="8" type="ORF">ACFSKK_12005</name>
</gene>
<feature type="transmembrane region" description="Helical" evidence="7">
    <location>
        <begin position="164"/>
        <end position="183"/>
    </location>
</feature>
<keyword evidence="6 7" id="KW-0472">Membrane</keyword>
<dbReference type="PANTHER" id="PTHR43266:SF7">
    <property type="entry name" value="TRANSPORTER, PUTATIVE-RELATED"/>
    <property type="match status" value="1"/>
</dbReference>
<dbReference type="CDD" id="cd06173">
    <property type="entry name" value="MFS_MefA_like"/>
    <property type="match status" value="1"/>
</dbReference>
<feature type="transmembrane region" description="Helical" evidence="7">
    <location>
        <begin position="72"/>
        <end position="90"/>
    </location>
</feature>
<protein>
    <submittedName>
        <fullName evidence="8">MFS transporter</fullName>
    </submittedName>
</protein>
<evidence type="ECO:0000256" key="6">
    <source>
        <dbReference type="ARBA" id="ARBA00023136"/>
    </source>
</evidence>
<feature type="transmembrane region" description="Helical" evidence="7">
    <location>
        <begin position="277"/>
        <end position="294"/>
    </location>
</feature>
<feature type="transmembrane region" description="Helical" evidence="7">
    <location>
        <begin position="40"/>
        <end position="60"/>
    </location>
</feature>
<evidence type="ECO:0000256" key="5">
    <source>
        <dbReference type="ARBA" id="ARBA00022989"/>
    </source>
</evidence>
<keyword evidence="3" id="KW-1003">Cell membrane</keyword>
<dbReference type="RefSeq" id="WP_247343761.1">
    <property type="nucleotide sequence ID" value="NZ_CP095550.1"/>
</dbReference>
<evidence type="ECO:0000313" key="9">
    <source>
        <dbReference type="Proteomes" id="UP001597318"/>
    </source>
</evidence>
<evidence type="ECO:0000256" key="3">
    <source>
        <dbReference type="ARBA" id="ARBA00022475"/>
    </source>
</evidence>
<evidence type="ECO:0000256" key="4">
    <source>
        <dbReference type="ARBA" id="ARBA00022692"/>
    </source>
</evidence>
<evidence type="ECO:0000313" key="8">
    <source>
        <dbReference type="EMBL" id="MFD2214406.1"/>
    </source>
</evidence>
<sequence>MWKNKNVWILLIGELVAGLGLWLGIIGNLEFMQKYVPSDFMKSMILFLGLLAGVMVGPLAGRVIDSYSKKKVLIYAGIGRTLSVIFMFLALEFESIIFMICFMVCIQISAAFYFPALQSVIPLIVEEKDYIQMNGVHMNVSTISRVAGTALGGILLVIMDISFLYIGSMMAYVMILATTYLLSFEEPEYNKAKGEKSGGFTEIIPVLRRTPIAMMALVLTFVPVLFLGGFNLMVINISETQGDAAIKGLLYTAEGISFMIGAFFVKRITHLVEPIKLMFIFSFVISFAHLSLFFSDVKIMSLISFGIFGFAVGCFFPIAATIFQTKIDKQYHGRFFSFRNMFDRIMFQVVLLSTGLFLDTIGLKYMVIVFGVISLVAVFIFGVQHFKIGANKRLLDNQKKIV</sequence>
<name>A0ABW5BZW7_9BACI</name>
<feature type="transmembrane region" description="Helical" evidence="7">
    <location>
        <begin position="7"/>
        <end position="28"/>
    </location>
</feature>
<comment type="subcellular location">
    <subcellularLocation>
        <location evidence="1">Cell membrane</location>
        <topology evidence="1">Multi-pass membrane protein</topology>
    </subcellularLocation>
</comment>
<dbReference type="SUPFAM" id="SSF103473">
    <property type="entry name" value="MFS general substrate transporter"/>
    <property type="match status" value="1"/>
</dbReference>
<evidence type="ECO:0000256" key="2">
    <source>
        <dbReference type="ARBA" id="ARBA00022448"/>
    </source>
</evidence>
<dbReference type="Gene3D" id="1.20.1250.20">
    <property type="entry name" value="MFS general substrate transporter like domains"/>
    <property type="match status" value="1"/>
</dbReference>
<proteinExistence type="predicted"/>
<evidence type="ECO:0000256" key="1">
    <source>
        <dbReference type="ARBA" id="ARBA00004651"/>
    </source>
</evidence>
<keyword evidence="2" id="KW-0813">Transport</keyword>
<feature type="transmembrane region" description="Helical" evidence="7">
    <location>
        <begin position="364"/>
        <end position="383"/>
    </location>
</feature>
<dbReference type="InterPro" id="IPR036259">
    <property type="entry name" value="MFS_trans_sf"/>
</dbReference>
<dbReference type="Pfam" id="PF07690">
    <property type="entry name" value="MFS_1"/>
    <property type="match status" value="2"/>
</dbReference>
<evidence type="ECO:0000256" key="7">
    <source>
        <dbReference type="SAM" id="Phobius"/>
    </source>
</evidence>
<organism evidence="8 9">
    <name type="scientific">Metabacillus endolithicus</name>
    <dbReference type="NCBI Taxonomy" id="1535204"/>
    <lineage>
        <taxon>Bacteria</taxon>
        <taxon>Bacillati</taxon>
        <taxon>Bacillota</taxon>
        <taxon>Bacilli</taxon>
        <taxon>Bacillales</taxon>
        <taxon>Bacillaceae</taxon>
        <taxon>Metabacillus</taxon>
    </lineage>
</organism>
<keyword evidence="5 7" id="KW-1133">Transmembrane helix</keyword>
<reference evidence="9" key="1">
    <citation type="journal article" date="2019" name="Int. J. Syst. Evol. Microbiol.">
        <title>The Global Catalogue of Microorganisms (GCM) 10K type strain sequencing project: providing services to taxonomists for standard genome sequencing and annotation.</title>
        <authorList>
            <consortium name="The Broad Institute Genomics Platform"/>
            <consortium name="The Broad Institute Genome Sequencing Center for Infectious Disease"/>
            <person name="Wu L."/>
            <person name="Ma J."/>
        </authorList>
    </citation>
    <scope>NUCLEOTIDE SEQUENCE [LARGE SCALE GENOMIC DNA]</scope>
    <source>
        <strain evidence="9">CGMCC 1.15474</strain>
    </source>
</reference>
<dbReference type="InterPro" id="IPR011701">
    <property type="entry name" value="MFS"/>
</dbReference>
<feature type="transmembrane region" description="Helical" evidence="7">
    <location>
        <begin position="300"/>
        <end position="320"/>
    </location>
</feature>
<feature type="transmembrane region" description="Helical" evidence="7">
    <location>
        <begin position="96"/>
        <end position="117"/>
    </location>
</feature>